<dbReference type="InterPro" id="IPR006155">
    <property type="entry name" value="Josephin"/>
</dbReference>
<feature type="active site" evidence="12">
    <location>
        <position position="121"/>
    </location>
</feature>
<evidence type="ECO:0000313" key="15">
    <source>
        <dbReference type="EMBL" id="ESN96489.1"/>
    </source>
</evidence>
<dbReference type="AlphaFoldDB" id="T1FQW1"/>
<evidence type="ECO:0000256" key="10">
    <source>
        <dbReference type="ARBA" id="ARBA00023242"/>
    </source>
</evidence>
<evidence type="ECO:0000313" key="17">
    <source>
        <dbReference type="Proteomes" id="UP000015101"/>
    </source>
</evidence>
<feature type="compositionally biased region" description="Polar residues" evidence="13">
    <location>
        <begin position="298"/>
        <end position="313"/>
    </location>
</feature>
<dbReference type="GO" id="GO:0006515">
    <property type="term" value="P:protein quality control for misfolded or incompletely synthesized proteins"/>
    <property type="evidence" value="ECO:0000318"/>
    <property type="project" value="GO_Central"/>
</dbReference>
<evidence type="ECO:0000256" key="2">
    <source>
        <dbReference type="ARBA" id="ARBA00004123"/>
    </source>
</evidence>
<gene>
    <name evidence="16" type="primary">20211208</name>
    <name evidence="15" type="ORF">HELRODRAFT_189266</name>
</gene>
<keyword evidence="5" id="KW-0833">Ubl conjugation pathway</keyword>
<dbReference type="HOGENOM" id="CLU_031228_2_1_1"/>
<evidence type="ECO:0000256" key="4">
    <source>
        <dbReference type="ARBA" id="ARBA00022670"/>
    </source>
</evidence>
<dbReference type="EnsemblMetazoa" id="HelroT189266">
    <property type="protein sequence ID" value="HelroP189266"/>
    <property type="gene ID" value="HelroG189266"/>
</dbReference>
<dbReference type="CTD" id="20211208"/>
<dbReference type="SMART" id="SM01246">
    <property type="entry name" value="Josephin"/>
    <property type="match status" value="1"/>
</dbReference>
<feature type="active site" evidence="12">
    <location>
        <position position="14"/>
    </location>
</feature>
<keyword evidence="4" id="KW-0645">Protease</keyword>
<dbReference type="PROSITE" id="PS50957">
    <property type="entry name" value="JOSEPHIN"/>
    <property type="match status" value="1"/>
</dbReference>
<dbReference type="PANTHER" id="PTHR14159">
    <property type="entry name" value="ATAXIN-3-RELATED"/>
    <property type="match status" value="1"/>
</dbReference>
<feature type="compositionally biased region" description="Low complexity" evidence="13">
    <location>
        <begin position="314"/>
        <end position="348"/>
    </location>
</feature>
<reference evidence="17" key="1">
    <citation type="submission" date="2012-12" db="EMBL/GenBank/DDBJ databases">
        <authorList>
            <person name="Hellsten U."/>
            <person name="Grimwood J."/>
            <person name="Chapman J.A."/>
            <person name="Shapiro H."/>
            <person name="Aerts A."/>
            <person name="Otillar R.P."/>
            <person name="Terry A.Y."/>
            <person name="Boore J.L."/>
            <person name="Simakov O."/>
            <person name="Marletaz F."/>
            <person name="Cho S.-J."/>
            <person name="Edsinger-Gonzales E."/>
            <person name="Havlak P."/>
            <person name="Kuo D.-H."/>
            <person name="Larsson T."/>
            <person name="Lv J."/>
            <person name="Arendt D."/>
            <person name="Savage R."/>
            <person name="Osoegawa K."/>
            <person name="de Jong P."/>
            <person name="Lindberg D.R."/>
            <person name="Seaver E.C."/>
            <person name="Weisblat D.A."/>
            <person name="Putnam N.H."/>
            <person name="Grigoriev I.V."/>
            <person name="Rokhsar D.S."/>
        </authorList>
    </citation>
    <scope>NUCLEOTIDE SEQUENCE</scope>
</reference>
<dbReference type="GO" id="GO:0005634">
    <property type="term" value="C:nucleus"/>
    <property type="evidence" value="ECO:0000318"/>
    <property type="project" value="GO_Central"/>
</dbReference>
<evidence type="ECO:0000256" key="11">
    <source>
        <dbReference type="PIRSR" id="PIRSR633865-1"/>
    </source>
</evidence>
<keyword evidence="17" id="KW-1185">Reference proteome</keyword>
<dbReference type="GO" id="GO:0016579">
    <property type="term" value="P:protein deubiquitination"/>
    <property type="evidence" value="ECO:0007669"/>
    <property type="project" value="InterPro"/>
</dbReference>
<dbReference type="InParanoid" id="T1FQW1"/>
<feature type="active site" evidence="11 12">
    <location>
        <position position="136"/>
    </location>
</feature>
<dbReference type="Gene3D" id="3.90.70.40">
    <property type="match status" value="1"/>
</dbReference>
<evidence type="ECO:0000256" key="12">
    <source>
        <dbReference type="PROSITE-ProRule" id="PRU00331"/>
    </source>
</evidence>
<keyword evidence="8" id="KW-0805">Transcription regulation</keyword>
<keyword evidence="6 12" id="KW-0378">Hydrolase</keyword>
<evidence type="ECO:0000259" key="14">
    <source>
        <dbReference type="PROSITE" id="PS50957"/>
    </source>
</evidence>
<evidence type="ECO:0000256" key="1">
    <source>
        <dbReference type="ARBA" id="ARBA00000707"/>
    </source>
</evidence>
<protein>
    <recommendedName>
        <fullName evidence="3">ubiquitinyl hydrolase 1</fullName>
        <ecNumber evidence="3">3.4.19.12</ecNumber>
    </recommendedName>
</protein>
<proteinExistence type="predicted"/>
<evidence type="ECO:0000256" key="13">
    <source>
        <dbReference type="SAM" id="MobiDB-lite"/>
    </source>
</evidence>
<dbReference type="Proteomes" id="UP000015101">
    <property type="component" value="Unassembled WGS sequence"/>
</dbReference>
<dbReference type="STRING" id="6412.T1FQW1"/>
<dbReference type="Pfam" id="PF02099">
    <property type="entry name" value="Josephin"/>
    <property type="match status" value="1"/>
</dbReference>
<keyword evidence="10" id="KW-0539">Nucleus</keyword>
<keyword evidence="9" id="KW-0804">Transcription</keyword>
<dbReference type="OrthoDB" id="10063692at2759"/>
<sequence length="356" mass="39400">MEFIFHEKQSGSLCAQHCLNALLQGPYYTVFDLAEIARSLDESERHHMAERGFFTHEYQEFLKQPSSNFDDSGFFSIQVIVKALEVLNLELLPITSSDVYCRQAREHPSQQVAFICNFRQHWFTVRKIGLQWFNLNSVLSFPELISDTYLSLFLKQLQVEGYSIFVLRGELPACEADDILKVNPVVQTVKPTVNNSTLTSSPTTLTNDDPELKWVMEESKKMFDDDDEALNHALQLSASEMYESDHIASYWSRTSATTTATATASATSVTSASEMTDTQPTTSTTSAGADIQLAPIATDTSTATSETQHVTSVATTSAMQPPPTTSTTTTLTTTQSESPSPTLSPSSSNAEEIRKK</sequence>
<reference evidence="16" key="3">
    <citation type="submission" date="2015-06" db="UniProtKB">
        <authorList>
            <consortium name="EnsemblMetazoa"/>
        </authorList>
    </citation>
    <scope>IDENTIFICATION</scope>
</reference>
<evidence type="ECO:0000256" key="8">
    <source>
        <dbReference type="ARBA" id="ARBA00023015"/>
    </source>
</evidence>
<feature type="domain" description="Josephin" evidence="14">
    <location>
        <begin position="1"/>
        <end position="182"/>
    </location>
</feature>
<dbReference type="FunFam" id="3.90.70.40:FF:000005">
    <property type="entry name" value="Ataxin 3"/>
    <property type="match status" value="1"/>
</dbReference>
<feature type="compositionally biased region" description="Low complexity" evidence="13">
    <location>
        <begin position="264"/>
        <end position="285"/>
    </location>
</feature>
<comment type="catalytic activity">
    <reaction evidence="1">
        <text>Thiol-dependent hydrolysis of ester, thioester, amide, peptide and isopeptide bonds formed by the C-terminal Gly of ubiquitin (a 76-residue protein attached to proteins as an intracellular targeting signal).</text>
        <dbReference type="EC" id="3.4.19.12"/>
    </reaction>
</comment>
<dbReference type="GO" id="GO:0043161">
    <property type="term" value="P:proteasome-mediated ubiquitin-dependent protein catabolic process"/>
    <property type="evidence" value="ECO:0000318"/>
    <property type="project" value="GO_Central"/>
</dbReference>
<feature type="region of interest" description="Disordered" evidence="13">
    <location>
        <begin position="264"/>
        <end position="356"/>
    </location>
</feature>
<dbReference type="RefSeq" id="XP_009025644.1">
    <property type="nucleotide sequence ID" value="XM_009027396.1"/>
</dbReference>
<organism evidence="16 17">
    <name type="scientific">Helobdella robusta</name>
    <name type="common">Californian leech</name>
    <dbReference type="NCBI Taxonomy" id="6412"/>
    <lineage>
        <taxon>Eukaryota</taxon>
        <taxon>Metazoa</taxon>
        <taxon>Spiralia</taxon>
        <taxon>Lophotrochozoa</taxon>
        <taxon>Annelida</taxon>
        <taxon>Clitellata</taxon>
        <taxon>Hirudinea</taxon>
        <taxon>Rhynchobdellida</taxon>
        <taxon>Glossiphoniidae</taxon>
        <taxon>Helobdella</taxon>
    </lineage>
</organism>
<dbReference type="GeneID" id="20211208"/>
<feature type="active site" description="Nucleophile" evidence="11">
    <location>
        <position position="14"/>
    </location>
</feature>
<dbReference type="FunFam" id="1.10.287.10:FF:000023">
    <property type="entry name" value="Ataxin 3 variant ref"/>
    <property type="match status" value="1"/>
</dbReference>
<keyword evidence="7" id="KW-0788">Thiol protease</keyword>
<name>T1FQW1_HELRO</name>
<evidence type="ECO:0000256" key="9">
    <source>
        <dbReference type="ARBA" id="ARBA00023163"/>
    </source>
</evidence>
<dbReference type="GO" id="GO:1904262">
    <property type="term" value="P:negative regulation of TORC1 signaling"/>
    <property type="evidence" value="ECO:0000318"/>
    <property type="project" value="GO_Central"/>
</dbReference>
<dbReference type="PANTHER" id="PTHR14159:SF0">
    <property type="entry name" value="ATAXIN-3-RELATED"/>
    <property type="match status" value="1"/>
</dbReference>
<accession>T1FQW1</accession>
<dbReference type="OMA" id="LGQAYIC"/>
<dbReference type="eggNOG" id="KOG2935">
    <property type="taxonomic scope" value="Eukaryota"/>
</dbReference>
<reference evidence="15 17" key="2">
    <citation type="journal article" date="2013" name="Nature">
        <title>Insights into bilaterian evolution from three spiralian genomes.</title>
        <authorList>
            <person name="Simakov O."/>
            <person name="Marletaz F."/>
            <person name="Cho S.J."/>
            <person name="Edsinger-Gonzales E."/>
            <person name="Havlak P."/>
            <person name="Hellsten U."/>
            <person name="Kuo D.H."/>
            <person name="Larsson T."/>
            <person name="Lv J."/>
            <person name="Arendt D."/>
            <person name="Savage R."/>
            <person name="Osoegawa K."/>
            <person name="de Jong P."/>
            <person name="Grimwood J."/>
            <person name="Chapman J.A."/>
            <person name="Shapiro H."/>
            <person name="Aerts A."/>
            <person name="Otillar R.P."/>
            <person name="Terry A.Y."/>
            <person name="Boore J.L."/>
            <person name="Grigoriev I.V."/>
            <person name="Lindberg D.R."/>
            <person name="Seaver E.C."/>
            <person name="Weisblat D.A."/>
            <person name="Putnam N.H."/>
            <person name="Rokhsar D.S."/>
        </authorList>
    </citation>
    <scope>NUCLEOTIDE SEQUENCE</scope>
</reference>
<dbReference type="PRINTS" id="PR01233">
    <property type="entry name" value="JOSEPHIN"/>
</dbReference>
<dbReference type="GO" id="GO:0004843">
    <property type="term" value="F:cysteine-type deubiquitinase activity"/>
    <property type="evidence" value="ECO:0000318"/>
    <property type="project" value="GO_Central"/>
</dbReference>
<evidence type="ECO:0000256" key="5">
    <source>
        <dbReference type="ARBA" id="ARBA00022786"/>
    </source>
</evidence>
<dbReference type="GO" id="GO:1904294">
    <property type="term" value="P:positive regulation of ERAD pathway"/>
    <property type="evidence" value="ECO:0000318"/>
    <property type="project" value="GO_Central"/>
</dbReference>
<comment type="subcellular location">
    <subcellularLocation>
        <location evidence="2">Nucleus</location>
    </subcellularLocation>
</comment>
<evidence type="ECO:0000256" key="3">
    <source>
        <dbReference type="ARBA" id="ARBA00012759"/>
    </source>
</evidence>
<dbReference type="InterPro" id="IPR033865">
    <property type="entry name" value="Ataxin-3"/>
</dbReference>
<dbReference type="EMBL" id="KB097495">
    <property type="protein sequence ID" value="ESN96489.1"/>
    <property type="molecule type" value="Genomic_DNA"/>
</dbReference>
<dbReference type="EC" id="3.4.19.12" evidence="3"/>
<dbReference type="EMBL" id="AMQM01001394">
    <property type="status" value="NOT_ANNOTATED_CDS"/>
    <property type="molecule type" value="Genomic_DNA"/>
</dbReference>
<dbReference type="KEGG" id="hro:HELRODRAFT_189266"/>
<dbReference type="Gene3D" id="1.10.287.10">
    <property type="entry name" value="S15/NS1, RNA-binding"/>
    <property type="match status" value="1"/>
</dbReference>
<evidence type="ECO:0000313" key="16">
    <source>
        <dbReference type="EnsemblMetazoa" id="HelroP189266"/>
    </source>
</evidence>
<feature type="active site" description="Proton acceptor" evidence="11">
    <location>
        <position position="121"/>
    </location>
</feature>
<evidence type="ECO:0000256" key="6">
    <source>
        <dbReference type="ARBA" id="ARBA00022801"/>
    </source>
</evidence>
<evidence type="ECO:0000256" key="7">
    <source>
        <dbReference type="ARBA" id="ARBA00022807"/>
    </source>
</evidence>